<organism evidence="2 3">
    <name type="scientific">Trichoderma cornu-damae</name>
    <dbReference type="NCBI Taxonomy" id="654480"/>
    <lineage>
        <taxon>Eukaryota</taxon>
        <taxon>Fungi</taxon>
        <taxon>Dikarya</taxon>
        <taxon>Ascomycota</taxon>
        <taxon>Pezizomycotina</taxon>
        <taxon>Sordariomycetes</taxon>
        <taxon>Hypocreomycetidae</taxon>
        <taxon>Hypocreales</taxon>
        <taxon>Hypocreaceae</taxon>
        <taxon>Trichoderma</taxon>
    </lineage>
</organism>
<feature type="compositionally biased region" description="Gly residues" evidence="1">
    <location>
        <begin position="118"/>
        <end position="129"/>
    </location>
</feature>
<gene>
    <name evidence="2" type="ORF">Trco_004548</name>
</gene>
<evidence type="ECO:0000313" key="3">
    <source>
        <dbReference type="Proteomes" id="UP000827724"/>
    </source>
</evidence>
<protein>
    <submittedName>
        <fullName evidence="2">Uncharacterized protein</fullName>
    </submittedName>
</protein>
<dbReference type="AlphaFoldDB" id="A0A9P8QR70"/>
<name>A0A9P8QR70_9HYPO</name>
<feature type="region of interest" description="Disordered" evidence="1">
    <location>
        <begin position="290"/>
        <end position="361"/>
    </location>
</feature>
<dbReference type="Proteomes" id="UP000827724">
    <property type="component" value="Unassembled WGS sequence"/>
</dbReference>
<feature type="compositionally biased region" description="Basic and acidic residues" evidence="1">
    <location>
        <begin position="95"/>
        <end position="110"/>
    </location>
</feature>
<sequence length="375" mass="38714">MGSLKLGHVVATKEGPHTFLAVGAHATEVGVRRAEHAAHDVGPGIDVFRVAQPAGFGIPYRLDGTARVGGENGNASQHGLEGHDAEMLVGGRVDQEASRAEEPRFDRIGDGEEEEDGGVAGDGGEGGGVEGRDGVVAEGAGRGQALELGVVFDVFGHTGIDKPDSSALRLGDGGKGLDGEPDVLFPLEPVDAEDDDAAAKEGISTTGRVVARAMVLGRRVNTRIHHLGVHLFLEPRPRAGDNAPRKLGVYGHGLRKAHGPLLDAVKGQAVEPLEGRLAAAGEQQVREVAVEEDRRIGREEAQEGEAGGQLVDDEGAGAEGPELARDGDVDEELQVAEDGADNGQAAEDGHGDGPGAVHADVEGAYASIVQWRGSQ</sequence>
<reference evidence="2" key="1">
    <citation type="submission" date="2021-08" db="EMBL/GenBank/DDBJ databases">
        <title>Chromosome-Level Trichoderma cornu-damae using Hi-C Data.</title>
        <authorList>
            <person name="Kim C.S."/>
        </authorList>
    </citation>
    <scope>NUCLEOTIDE SEQUENCE</scope>
    <source>
        <strain evidence="2">KA19-0412C</strain>
    </source>
</reference>
<accession>A0A9P8QR70</accession>
<evidence type="ECO:0000313" key="2">
    <source>
        <dbReference type="EMBL" id="KAH6608235.1"/>
    </source>
</evidence>
<keyword evidence="3" id="KW-1185">Reference proteome</keyword>
<feature type="compositionally biased region" description="Acidic residues" evidence="1">
    <location>
        <begin position="328"/>
        <end position="340"/>
    </location>
</feature>
<feature type="compositionally biased region" description="Basic and acidic residues" evidence="1">
    <location>
        <begin position="290"/>
        <end position="301"/>
    </location>
</feature>
<proteinExistence type="predicted"/>
<evidence type="ECO:0000256" key="1">
    <source>
        <dbReference type="SAM" id="MobiDB-lite"/>
    </source>
</evidence>
<dbReference type="EMBL" id="JAIWOZ010000003">
    <property type="protein sequence ID" value="KAH6608235.1"/>
    <property type="molecule type" value="Genomic_DNA"/>
</dbReference>
<comment type="caution">
    <text evidence="2">The sequence shown here is derived from an EMBL/GenBank/DDBJ whole genome shotgun (WGS) entry which is preliminary data.</text>
</comment>
<feature type="region of interest" description="Disordered" evidence="1">
    <location>
        <begin position="95"/>
        <end position="135"/>
    </location>
</feature>